<sequence>MKICVIPDIHGGSAWREVVHREIQTNWLSLDFSPYALEMNDYSGICYLPVGEHRIIFCDTKLKTSSSIQRQWKRQSVKYINDPIVPTNLV</sequence>
<dbReference type="Proteomes" id="UP000030146">
    <property type="component" value="Unassembled WGS sequence"/>
</dbReference>
<reference evidence="1 2" key="1">
    <citation type="submission" date="2014-08" db="EMBL/GenBank/DDBJ databases">
        <title>Porphyromonas gulae strain:COT-052_OH3439 Genome sequencing.</title>
        <authorList>
            <person name="Wallis C."/>
            <person name="Deusch O."/>
            <person name="O'Flynn C."/>
            <person name="Davis I."/>
            <person name="Jospin G."/>
            <person name="Darling A.E."/>
            <person name="Coil D.A."/>
            <person name="Alexiev A."/>
            <person name="Horsfall A."/>
            <person name="Kirkwood N."/>
            <person name="Harris S."/>
            <person name="Eisen J.A."/>
        </authorList>
    </citation>
    <scope>NUCLEOTIDE SEQUENCE [LARGE SCALE GENOMIC DNA]</scope>
    <source>
        <strain evidence="2">COT-052 OH3439</strain>
    </source>
</reference>
<organism evidence="1 2">
    <name type="scientific">Porphyromonas gulae</name>
    <dbReference type="NCBI Taxonomy" id="111105"/>
    <lineage>
        <taxon>Bacteria</taxon>
        <taxon>Pseudomonadati</taxon>
        <taxon>Bacteroidota</taxon>
        <taxon>Bacteroidia</taxon>
        <taxon>Bacteroidales</taxon>
        <taxon>Porphyromonadaceae</taxon>
        <taxon>Porphyromonas</taxon>
    </lineage>
</organism>
<dbReference type="AlphaFoldDB" id="A0A0A2F2H5"/>
<evidence type="ECO:0000313" key="2">
    <source>
        <dbReference type="Proteomes" id="UP000030146"/>
    </source>
</evidence>
<protein>
    <submittedName>
        <fullName evidence="1">Uncharacterized protein</fullName>
    </submittedName>
</protein>
<dbReference type="EMBL" id="JRAK01000152">
    <property type="protein sequence ID" value="KGN84235.1"/>
    <property type="molecule type" value="Genomic_DNA"/>
</dbReference>
<keyword evidence="2" id="KW-1185">Reference proteome</keyword>
<comment type="caution">
    <text evidence="1">The sequence shown here is derived from an EMBL/GenBank/DDBJ whole genome shotgun (WGS) entry which is preliminary data.</text>
</comment>
<name>A0A0A2F2H5_9PORP</name>
<gene>
    <name evidence="1" type="ORF">HR15_11220</name>
</gene>
<proteinExistence type="predicted"/>
<evidence type="ECO:0000313" key="1">
    <source>
        <dbReference type="EMBL" id="KGN84235.1"/>
    </source>
</evidence>
<dbReference type="RefSeq" id="WP_039426700.1">
    <property type="nucleotide sequence ID" value="NZ_JRAK01000152.1"/>
</dbReference>
<accession>A0A0A2F2H5</accession>